<comment type="caution">
    <text evidence="1">The sequence shown here is derived from an EMBL/GenBank/DDBJ whole genome shotgun (WGS) entry which is preliminary data.</text>
</comment>
<dbReference type="EMBL" id="SBKO01000004">
    <property type="protein sequence ID" value="RXR17859.1"/>
    <property type="molecule type" value="Genomic_DNA"/>
</dbReference>
<organism evidence="1 2">
    <name type="scientific">Flavobacterium amnicola</name>
    <dbReference type="NCBI Taxonomy" id="2506422"/>
    <lineage>
        <taxon>Bacteria</taxon>
        <taxon>Pseudomonadati</taxon>
        <taxon>Bacteroidota</taxon>
        <taxon>Flavobacteriia</taxon>
        <taxon>Flavobacteriales</taxon>
        <taxon>Flavobacteriaceae</taxon>
        <taxon>Flavobacterium</taxon>
    </lineage>
</organism>
<dbReference type="RefSeq" id="WP_129436282.1">
    <property type="nucleotide sequence ID" value="NZ_SBKO01000004.1"/>
</dbReference>
<dbReference type="Proteomes" id="UP000290283">
    <property type="component" value="Unassembled WGS sequence"/>
</dbReference>
<dbReference type="InterPro" id="IPR016024">
    <property type="entry name" value="ARM-type_fold"/>
</dbReference>
<protein>
    <recommendedName>
        <fullName evidence="3">Adenylosuccinate lyase</fullName>
    </recommendedName>
</protein>
<gene>
    <name evidence="1" type="ORF">EQG63_10270</name>
</gene>
<dbReference type="AlphaFoldDB" id="A0A4Q1K262"/>
<dbReference type="SUPFAM" id="SSF48371">
    <property type="entry name" value="ARM repeat"/>
    <property type="match status" value="1"/>
</dbReference>
<name>A0A4Q1K262_9FLAO</name>
<sequence length="181" mass="21335">MKSEFYQLLENCTIARKERDKMRNLVIRKPEFIPELCSIAFDLKEDIHIKAYWVLELISEKKLKLLVPYIEDFCETVPKLTDDSAKRTASHIIFYLAKSNHRANGINLTQLQETQIIEMCFDWLIRDEKVATKVYAIKALFVLGKKYDWIHPELKNIIQQDYTTHTAAYQAATRIILKKIK</sequence>
<evidence type="ECO:0008006" key="3">
    <source>
        <dbReference type="Google" id="ProtNLM"/>
    </source>
</evidence>
<accession>A0A4Q1K262</accession>
<proteinExistence type="predicted"/>
<evidence type="ECO:0000313" key="2">
    <source>
        <dbReference type="Proteomes" id="UP000290283"/>
    </source>
</evidence>
<keyword evidence="2" id="KW-1185">Reference proteome</keyword>
<reference evidence="2" key="1">
    <citation type="submission" date="2019-01" db="EMBL/GenBank/DDBJ databases">
        <title>Cytophagaceae bacterium strain CAR-16.</title>
        <authorList>
            <person name="Chen W.-M."/>
        </authorList>
    </citation>
    <scope>NUCLEOTIDE SEQUENCE [LARGE SCALE GENOMIC DNA]</scope>
    <source>
        <strain evidence="2">LLJ-11</strain>
    </source>
</reference>
<evidence type="ECO:0000313" key="1">
    <source>
        <dbReference type="EMBL" id="RXR17859.1"/>
    </source>
</evidence>
<dbReference type="OrthoDB" id="979487at2"/>